<dbReference type="Proteomes" id="UP000182089">
    <property type="component" value="Unassembled WGS sequence"/>
</dbReference>
<proteinExistence type="predicted"/>
<evidence type="ECO:0000313" key="1">
    <source>
        <dbReference type="EMBL" id="SEM53027.1"/>
    </source>
</evidence>
<name>A0ABY1AAH4_9LACO</name>
<gene>
    <name evidence="1" type="ORF">SAMN05216431_1046</name>
</gene>
<evidence type="ECO:0000313" key="2">
    <source>
        <dbReference type="Proteomes" id="UP000182089"/>
    </source>
</evidence>
<sequence>MPNKQREYELERARTYRAEAQTAIEYILVNDDTRRAELILNSIKRSLAAELKLRSNFNAEYLAVSNDIMNELAENPALFEQLDFIRKKFHTFIANSKHETHKIV</sequence>
<reference evidence="1 2" key="1">
    <citation type="submission" date="2016-10" db="EMBL/GenBank/DDBJ databases">
        <authorList>
            <person name="Varghese N."/>
            <person name="Submissions S."/>
        </authorList>
    </citation>
    <scope>NUCLEOTIDE SEQUENCE [LARGE SCALE GENOMIC DNA]</scope>
    <source>
        <strain evidence="1 2">WC1T17</strain>
    </source>
</reference>
<accession>A0ABY1AAH4</accession>
<dbReference type="EMBL" id="FOCC01000004">
    <property type="protein sequence ID" value="SEM53027.1"/>
    <property type="molecule type" value="Genomic_DNA"/>
</dbReference>
<comment type="caution">
    <text evidence="1">The sequence shown here is derived from an EMBL/GenBank/DDBJ whole genome shotgun (WGS) entry which is preliminary data.</text>
</comment>
<organism evidence="1 2">
    <name type="scientific">Ligilactobacillus ruminis</name>
    <dbReference type="NCBI Taxonomy" id="1623"/>
    <lineage>
        <taxon>Bacteria</taxon>
        <taxon>Bacillati</taxon>
        <taxon>Bacillota</taxon>
        <taxon>Bacilli</taxon>
        <taxon>Lactobacillales</taxon>
        <taxon>Lactobacillaceae</taxon>
        <taxon>Ligilactobacillus</taxon>
    </lineage>
</organism>
<protein>
    <submittedName>
        <fullName evidence="1">Uncharacterized protein</fullName>
    </submittedName>
</protein>